<dbReference type="InterPro" id="IPR046350">
    <property type="entry name" value="Cystatin_sf"/>
</dbReference>
<proteinExistence type="predicted"/>
<dbReference type="Pfam" id="PF03413">
    <property type="entry name" value="PepSY"/>
    <property type="match status" value="1"/>
</dbReference>
<protein>
    <recommendedName>
        <fullName evidence="1">PepSY domain-containing protein</fullName>
    </recommendedName>
</protein>
<reference evidence="2 3" key="1">
    <citation type="submission" date="2019-03" db="EMBL/GenBank/DDBJ databases">
        <title>The genome sequence of Nitrosococcus wardiae strain D1FHST reveals the archetypal metabolic capacity of ammonia-oxidizing Gammaproteobacteria.</title>
        <authorList>
            <person name="Wang L."/>
            <person name="Lim C.K."/>
            <person name="Hanson T.E."/>
            <person name="Dang H."/>
            <person name="Klotz M.G."/>
        </authorList>
    </citation>
    <scope>NUCLEOTIDE SEQUENCE [LARGE SCALE GENOMIC DNA]</scope>
    <source>
        <strain evidence="2 3">D1FHS</strain>
    </source>
</reference>
<evidence type="ECO:0000313" key="2">
    <source>
        <dbReference type="EMBL" id="QBQ53253.1"/>
    </source>
</evidence>
<gene>
    <name evidence="2" type="ORF">E3U44_01085</name>
</gene>
<evidence type="ECO:0000259" key="1">
    <source>
        <dbReference type="Pfam" id="PF03413"/>
    </source>
</evidence>
<dbReference type="AlphaFoldDB" id="A0A4P7BTN0"/>
<evidence type="ECO:0000313" key="3">
    <source>
        <dbReference type="Proteomes" id="UP000294325"/>
    </source>
</evidence>
<dbReference type="InterPro" id="IPR025711">
    <property type="entry name" value="PepSY"/>
</dbReference>
<keyword evidence="3" id="KW-1185">Reference proteome</keyword>
<name>A0A4P7BTN0_9GAMM</name>
<dbReference type="EMBL" id="CP038033">
    <property type="protein sequence ID" value="QBQ53253.1"/>
    <property type="molecule type" value="Genomic_DNA"/>
</dbReference>
<dbReference type="KEGG" id="nwr:E3U44_01085"/>
<dbReference type="Proteomes" id="UP000294325">
    <property type="component" value="Chromosome"/>
</dbReference>
<organism evidence="2 3">
    <name type="scientific">Nitrosococcus wardiae</name>
    <dbReference type="NCBI Taxonomy" id="1814290"/>
    <lineage>
        <taxon>Bacteria</taxon>
        <taxon>Pseudomonadati</taxon>
        <taxon>Pseudomonadota</taxon>
        <taxon>Gammaproteobacteria</taxon>
        <taxon>Chromatiales</taxon>
        <taxon>Chromatiaceae</taxon>
        <taxon>Nitrosococcus</taxon>
    </lineage>
</organism>
<sequence length="126" mass="14284">MPIKGIKLRPIGWSVLRCMADYYRSKTIMKGNKLTSLAAFVGLATLGMGSQSYGQQSTRGAENFLTIEQIIEKVRADYPGEIIEVEREKEEGKMVWEVKVKDKDGKEWEIYYDASTGKKLKSEPES</sequence>
<accession>A0A4P7BTN0</accession>
<dbReference type="SUPFAM" id="SSF54403">
    <property type="entry name" value="Cystatin/monellin"/>
    <property type="match status" value="1"/>
</dbReference>
<dbReference type="OrthoDB" id="6975080at2"/>
<feature type="domain" description="PepSY" evidence="1">
    <location>
        <begin position="65"/>
        <end position="123"/>
    </location>
</feature>
<dbReference type="Gene3D" id="3.10.450.40">
    <property type="match status" value="1"/>
</dbReference>